<organism evidence="1">
    <name type="scientific">Hordeum vulgare subsp. vulgare</name>
    <name type="common">Domesticated barley</name>
    <dbReference type="NCBI Taxonomy" id="112509"/>
    <lineage>
        <taxon>Eukaryota</taxon>
        <taxon>Viridiplantae</taxon>
        <taxon>Streptophyta</taxon>
        <taxon>Embryophyta</taxon>
        <taxon>Tracheophyta</taxon>
        <taxon>Spermatophyta</taxon>
        <taxon>Magnoliopsida</taxon>
        <taxon>Liliopsida</taxon>
        <taxon>Poales</taxon>
        <taxon>Poaceae</taxon>
        <taxon>BOP clade</taxon>
        <taxon>Pooideae</taxon>
        <taxon>Triticodae</taxon>
        <taxon>Triticeae</taxon>
        <taxon>Hordeinae</taxon>
        <taxon>Hordeum</taxon>
    </lineage>
</organism>
<accession>F2DI38</accession>
<dbReference type="AlphaFoldDB" id="F2DI38"/>
<dbReference type="EMBL" id="AK363556">
    <property type="protein sequence ID" value="BAJ94759.1"/>
    <property type="molecule type" value="mRNA"/>
</dbReference>
<reference evidence="1" key="1">
    <citation type="journal article" date="2011" name="Plant Physiol.">
        <title>Comprehensive sequence analysis of 24,783 barley full-length cDNAs derived from 12 clone libraries.</title>
        <authorList>
            <person name="Matsumoto T."/>
            <person name="Tanaka T."/>
            <person name="Sakai H."/>
            <person name="Amano N."/>
            <person name="Kanamori H."/>
            <person name="Kurita K."/>
            <person name="Kikuta A."/>
            <person name="Kamiya K."/>
            <person name="Yamamoto M."/>
            <person name="Ikawa H."/>
            <person name="Fujii N."/>
            <person name="Hori K."/>
            <person name="Itoh T."/>
            <person name="Sato K."/>
        </authorList>
    </citation>
    <scope>NUCLEOTIDE SEQUENCE</scope>
    <source>
        <tissue evidence="1">Shoot and root</tissue>
    </source>
</reference>
<sequence length="131" mass="14477">MEMELLLHRGQLDLPRRSMDSSRRCLECLRPLPPVGLTMKEMIYWARHDRGGVVAPASVCGSTSAAPSSDTRDAIQEVHEEPFEVYRVAATIGDATEKKTAVNCQLVARLFNTSIPFGFVAGHTYSHSTTK</sequence>
<evidence type="ECO:0000313" key="1">
    <source>
        <dbReference type="EMBL" id="BAJ94759.1"/>
    </source>
</evidence>
<name>F2DI38_HORVV</name>
<protein>
    <submittedName>
        <fullName evidence="1">Predicted protein</fullName>
    </submittedName>
</protein>
<proteinExistence type="evidence at transcript level"/>